<dbReference type="PANTHER" id="PTHR13269">
    <property type="entry name" value="NUCLEOPORIN NDC1"/>
    <property type="match status" value="1"/>
</dbReference>
<keyword evidence="12" id="KW-0539">Nucleus</keyword>
<evidence type="ECO:0000256" key="11">
    <source>
        <dbReference type="ARBA" id="ARBA00023136"/>
    </source>
</evidence>
<name>A0A6V3T9P3_9EUKA</name>
<evidence type="ECO:0000256" key="9">
    <source>
        <dbReference type="ARBA" id="ARBA00023010"/>
    </source>
</evidence>
<organism evidence="14">
    <name type="scientific">Lotharella globosa</name>
    <dbReference type="NCBI Taxonomy" id="91324"/>
    <lineage>
        <taxon>Eukaryota</taxon>
        <taxon>Sar</taxon>
        <taxon>Rhizaria</taxon>
        <taxon>Cercozoa</taxon>
        <taxon>Chlorarachniophyceae</taxon>
        <taxon>Lotharella</taxon>
    </lineage>
</organism>
<dbReference type="GO" id="GO:0070762">
    <property type="term" value="C:nuclear pore transmembrane ring"/>
    <property type="evidence" value="ECO:0007669"/>
    <property type="project" value="TreeGrafter"/>
</dbReference>
<proteinExistence type="inferred from homology"/>
<evidence type="ECO:0000256" key="4">
    <source>
        <dbReference type="ARBA" id="ARBA00022448"/>
    </source>
</evidence>
<keyword evidence="8 13" id="KW-1133">Transmembrane helix</keyword>
<keyword evidence="5 13" id="KW-0812">Transmembrane</keyword>
<evidence type="ECO:0000256" key="1">
    <source>
        <dbReference type="ARBA" id="ARBA00004232"/>
    </source>
</evidence>
<protein>
    <recommendedName>
        <fullName evidence="15">Nucleoporin NDC1</fullName>
    </recommendedName>
</protein>
<feature type="transmembrane region" description="Helical" evidence="13">
    <location>
        <begin position="263"/>
        <end position="283"/>
    </location>
</feature>
<dbReference type="GO" id="GO:0015031">
    <property type="term" value="P:protein transport"/>
    <property type="evidence" value="ECO:0007669"/>
    <property type="project" value="UniProtKB-KW"/>
</dbReference>
<dbReference type="Pfam" id="PF09531">
    <property type="entry name" value="Ndc1_Nup"/>
    <property type="match status" value="1"/>
</dbReference>
<dbReference type="GO" id="GO:0031965">
    <property type="term" value="C:nuclear membrane"/>
    <property type="evidence" value="ECO:0007669"/>
    <property type="project" value="UniProtKB-SubCell"/>
</dbReference>
<evidence type="ECO:0000256" key="12">
    <source>
        <dbReference type="ARBA" id="ARBA00023242"/>
    </source>
</evidence>
<evidence type="ECO:0000313" key="14">
    <source>
        <dbReference type="EMBL" id="CAE0680277.1"/>
    </source>
</evidence>
<gene>
    <name evidence="14" type="ORF">LGLO00237_LOCUS32063</name>
</gene>
<evidence type="ECO:0000256" key="7">
    <source>
        <dbReference type="ARBA" id="ARBA00022927"/>
    </source>
</evidence>
<keyword evidence="9" id="KW-0811">Translocation</keyword>
<feature type="transmembrane region" description="Helical" evidence="13">
    <location>
        <begin position="410"/>
        <end position="430"/>
    </location>
</feature>
<keyword evidence="11 13" id="KW-0472">Membrane</keyword>
<evidence type="ECO:0000256" key="13">
    <source>
        <dbReference type="SAM" id="Phobius"/>
    </source>
</evidence>
<dbReference type="InterPro" id="IPR019049">
    <property type="entry name" value="Nucleoporin_prot_Ndc1/Nup"/>
</dbReference>
<evidence type="ECO:0000256" key="6">
    <source>
        <dbReference type="ARBA" id="ARBA00022816"/>
    </source>
</evidence>
<evidence type="ECO:0000256" key="5">
    <source>
        <dbReference type="ARBA" id="ARBA00022692"/>
    </source>
</evidence>
<keyword evidence="7" id="KW-0653">Protein transport</keyword>
<dbReference type="GO" id="GO:0006999">
    <property type="term" value="P:nuclear pore organization"/>
    <property type="evidence" value="ECO:0007669"/>
    <property type="project" value="TreeGrafter"/>
</dbReference>
<keyword evidence="10" id="KW-0906">Nuclear pore complex</keyword>
<feature type="transmembrane region" description="Helical" evidence="13">
    <location>
        <begin position="221"/>
        <end position="242"/>
    </location>
</feature>
<dbReference type="EMBL" id="HBIV01045737">
    <property type="protein sequence ID" value="CAE0680277.1"/>
    <property type="molecule type" value="Transcribed_RNA"/>
</dbReference>
<reference evidence="14" key="1">
    <citation type="submission" date="2021-01" db="EMBL/GenBank/DDBJ databases">
        <authorList>
            <person name="Corre E."/>
            <person name="Pelletier E."/>
            <person name="Niang G."/>
            <person name="Scheremetjew M."/>
            <person name="Finn R."/>
            <person name="Kale V."/>
            <person name="Holt S."/>
            <person name="Cochrane G."/>
            <person name="Meng A."/>
            <person name="Brown T."/>
            <person name="Cohen L."/>
        </authorList>
    </citation>
    <scope>NUCLEOTIDE SEQUENCE</scope>
    <source>
        <strain evidence="14">CCCM811</strain>
    </source>
</reference>
<evidence type="ECO:0008006" key="15">
    <source>
        <dbReference type="Google" id="ProtNLM"/>
    </source>
</evidence>
<comment type="subcellular location">
    <subcellularLocation>
        <location evidence="1">Nucleus membrane</location>
        <topology evidence="1">Multi-pass membrane protein</topology>
    </subcellularLocation>
    <subcellularLocation>
        <location evidence="2">Nucleus</location>
        <location evidence="2">Nuclear pore complex</location>
    </subcellularLocation>
</comment>
<dbReference type="GO" id="GO:0030674">
    <property type="term" value="F:protein-macromolecule adaptor activity"/>
    <property type="evidence" value="ECO:0007669"/>
    <property type="project" value="TreeGrafter"/>
</dbReference>
<evidence type="ECO:0000256" key="10">
    <source>
        <dbReference type="ARBA" id="ARBA00023132"/>
    </source>
</evidence>
<dbReference type="GO" id="GO:0051028">
    <property type="term" value="P:mRNA transport"/>
    <property type="evidence" value="ECO:0007669"/>
    <property type="project" value="UniProtKB-KW"/>
</dbReference>
<feature type="transmembrane region" description="Helical" evidence="13">
    <location>
        <begin position="303"/>
        <end position="324"/>
    </location>
</feature>
<evidence type="ECO:0000256" key="8">
    <source>
        <dbReference type="ARBA" id="ARBA00022989"/>
    </source>
</evidence>
<feature type="transmembrane region" description="Helical" evidence="13">
    <location>
        <begin position="163"/>
        <end position="186"/>
    </location>
</feature>
<keyword evidence="4" id="KW-0813">Transport</keyword>
<dbReference type="AlphaFoldDB" id="A0A6V3T9P3"/>
<evidence type="ECO:0000256" key="3">
    <source>
        <dbReference type="ARBA" id="ARBA00005760"/>
    </source>
</evidence>
<dbReference type="PANTHER" id="PTHR13269:SF6">
    <property type="entry name" value="NUCLEOPORIN NDC1"/>
    <property type="match status" value="1"/>
</dbReference>
<feature type="transmembrane region" description="Helical" evidence="13">
    <location>
        <begin position="345"/>
        <end position="372"/>
    </location>
</feature>
<accession>A0A6V3T9P3</accession>
<comment type="similarity">
    <text evidence="3">Belongs to the NDC1 family.</text>
</comment>
<sequence>MTDFLNIDAPRTRTAGLEGDFDEFSDHRQWDDDLLGTKPFDVDGGFSRYTRDDDWGSPIPENDLDLGLRFRKDFVRPDRPDNDFPGEFQRDVARSGGLGPAVPSARRAALVEKEPNKAPPMKSLNSFKPRGLKATPKYDLVTERMDEFQKWFSVVKNWLRASVLFWHMVIVLGIVSLSLLHLQGVWRATESVLSPLLKLSIRKSLKAMLILCVWPMRRFGWLGPFVLSQWPVVFCHVWHFTLQRKPVTKFDSLFLWLFSTRTWMFLPGISASASAGAWTYLQLAGAIHGDYMAPNAISDRVDLTVVWSGVLVLALFYAFYVIFIEDRVAQFPSLQRKGLGKMKAIIPKCMALAAGVSVVFTALWCSACIFLGPRTMVRGFSSWLDFATYFTAPSFDIGDASGSATTSHDIGGWGPVYTLFVVNFVLLVSWELARELTWSILTTRIKFSTEDLLVAINVENDVLGHHLGMCFLEGIASHLPRQRKNLFALDRRRRVSQWQFVSQAIVKILKKMAGDLHELSTPLPSRSYWDFLFNLSAVERAEAVSQDVQLCVFASQSAAFLTVHALKEDGHGEAFRTLPALLNALLALSIALQTYIHSKDPTVFVGSKKKVIKLHGRQLARSQWSYLSKNVDNAIYRIVIGYYEHLHGFKLPPEHAAHLQNFLE</sequence>
<keyword evidence="6" id="KW-0509">mRNA transport</keyword>
<evidence type="ECO:0000256" key="2">
    <source>
        <dbReference type="ARBA" id="ARBA00004567"/>
    </source>
</evidence>